<name>A0A934I5U5_9CORY</name>
<dbReference type="Proteomes" id="UP000645966">
    <property type="component" value="Unassembled WGS sequence"/>
</dbReference>
<reference evidence="2" key="1">
    <citation type="submission" date="2020-12" db="EMBL/GenBank/DDBJ databases">
        <title>Genome public.</title>
        <authorList>
            <person name="Sun Q."/>
        </authorList>
    </citation>
    <scope>NUCLEOTIDE SEQUENCE</scope>
    <source>
        <strain evidence="2">CCM 8863</strain>
    </source>
</reference>
<evidence type="ECO:0000256" key="1">
    <source>
        <dbReference type="SAM" id="MobiDB-lite"/>
    </source>
</evidence>
<keyword evidence="3" id="KW-1185">Reference proteome</keyword>
<dbReference type="Pfam" id="PF12502">
    <property type="entry name" value="DUF3710"/>
    <property type="match status" value="1"/>
</dbReference>
<feature type="compositionally biased region" description="Low complexity" evidence="1">
    <location>
        <begin position="276"/>
        <end position="292"/>
    </location>
</feature>
<feature type="compositionally biased region" description="Basic and acidic residues" evidence="1">
    <location>
        <begin position="12"/>
        <end position="26"/>
    </location>
</feature>
<evidence type="ECO:0000313" key="2">
    <source>
        <dbReference type="EMBL" id="MBI8989040.1"/>
    </source>
</evidence>
<dbReference type="EMBL" id="JAEIOS010000011">
    <property type="protein sequence ID" value="MBI8989040.1"/>
    <property type="molecule type" value="Genomic_DNA"/>
</dbReference>
<organism evidence="2 3">
    <name type="scientific">Corynebacterium meridianum</name>
    <dbReference type="NCBI Taxonomy" id="2765363"/>
    <lineage>
        <taxon>Bacteria</taxon>
        <taxon>Bacillati</taxon>
        <taxon>Actinomycetota</taxon>
        <taxon>Actinomycetes</taxon>
        <taxon>Mycobacteriales</taxon>
        <taxon>Corynebacteriaceae</taxon>
        <taxon>Corynebacterium</taxon>
    </lineage>
</organism>
<gene>
    <name evidence="2" type="ORF">JDV75_04620</name>
</gene>
<dbReference type="AlphaFoldDB" id="A0A934I5U5"/>
<comment type="caution">
    <text evidence="2">The sequence shown here is derived from an EMBL/GenBank/DDBJ whole genome shotgun (WGS) entry which is preliminary data.</text>
</comment>
<feature type="compositionally biased region" description="Low complexity" evidence="1">
    <location>
        <begin position="37"/>
        <end position="56"/>
    </location>
</feature>
<feature type="region of interest" description="Disordered" evidence="1">
    <location>
        <begin position="254"/>
        <end position="333"/>
    </location>
</feature>
<accession>A0A934I5U5</accession>
<feature type="compositionally biased region" description="Basic and acidic residues" evidence="1">
    <location>
        <begin position="257"/>
        <end position="275"/>
    </location>
</feature>
<dbReference type="InterPro" id="IPR022183">
    <property type="entry name" value="DUF3710"/>
</dbReference>
<feature type="region of interest" description="Disordered" evidence="1">
    <location>
        <begin position="1"/>
        <end position="68"/>
    </location>
</feature>
<evidence type="ECO:0000313" key="3">
    <source>
        <dbReference type="Proteomes" id="UP000645966"/>
    </source>
</evidence>
<dbReference type="RefSeq" id="WP_198738062.1">
    <property type="nucleotide sequence ID" value="NZ_JAEIOS010000011.1"/>
</dbReference>
<proteinExistence type="predicted"/>
<protein>
    <submittedName>
        <fullName evidence="2">DUF3710 domain-containing protein</fullName>
    </submittedName>
</protein>
<sequence length="333" mass="34945">MALFGFGKKKEHRDDDPVEGSRHTPMTDEASSSVDDGVPAEAPPEALEPAGVAAPEQGNTVVDGPDPVHDAVAGDVGPFDGGSVDIGQFDFSDFADGVLNLGSLAVPLPRGSEVQVEMGPNGPRMLHIITAYGRITPVAFAAPRSAGQWRESTKEIAEGMRGDGLTVHIEHGPWGREVVGAAGEAAIRIIGVDGPRWMLRMTLAAPSGSADELAQLGRDVTARTFVYRGDGPMPAGQSLPVALPEALAKQVTQAMQERLKKAQETGKMDTRDLRARTATPEEAAQQQAAEAAASDDRSAGAGPGTDTRQPVVDPNPDRGAEASAMHQIRKTER</sequence>